<feature type="domain" description="Response regulatory" evidence="8">
    <location>
        <begin position="6"/>
        <end position="119"/>
    </location>
</feature>
<dbReference type="AlphaFoldDB" id="C0BZ80"/>
<comment type="caution">
    <text evidence="10">The sequence shown here is derived from an EMBL/GenBank/DDBJ whole genome shotgun (WGS) entry which is preliminary data.</text>
</comment>
<evidence type="ECO:0000256" key="5">
    <source>
        <dbReference type="ARBA" id="ARBA00024867"/>
    </source>
</evidence>
<dbReference type="Pfam" id="PF00486">
    <property type="entry name" value="Trans_reg_C"/>
    <property type="match status" value="1"/>
</dbReference>
<dbReference type="STRING" id="553973.CLOHYLEM_05119"/>
<evidence type="ECO:0000256" key="4">
    <source>
        <dbReference type="ARBA" id="ARBA00023163"/>
    </source>
</evidence>
<dbReference type="InterPro" id="IPR011006">
    <property type="entry name" value="CheY-like_superfamily"/>
</dbReference>
<evidence type="ECO:0000313" key="11">
    <source>
        <dbReference type="Proteomes" id="UP000004893"/>
    </source>
</evidence>
<dbReference type="PROSITE" id="PS50110">
    <property type="entry name" value="RESPONSE_REGULATORY"/>
    <property type="match status" value="1"/>
</dbReference>
<dbReference type="PANTHER" id="PTHR48111">
    <property type="entry name" value="REGULATOR OF RPOS"/>
    <property type="match status" value="1"/>
</dbReference>
<evidence type="ECO:0000256" key="6">
    <source>
        <dbReference type="PROSITE-ProRule" id="PRU00169"/>
    </source>
</evidence>
<dbReference type="GO" id="GO:0000156">
    <property type="term" value="F:phosphorelay response regulator activity"/>
    <property type="evidence" value="ECO:0007669"/>
    <property type="project" value="TreeGrafter"/>
</dbReference>
<evidence type="ECO:0000256" key="3">
    <source>
        <dbReference type="ARBA" id="ARBA00023125"/>
    </source>
</evidence>
<dbReference type="SMART" id="SM00448">
    <property type="entry name" value="REC"/>
    <property type="match status" value="1"/>
</dbReference>
<dbReference type="RefSeq" id="WP_006442455.1">
    <property type="nucleotide sequence ID" value="NZ_CP036524.1"/>
</dbReference>
<evidence type="ECO:0000259" key="9">
    <source>
        <dbReference type="PROSITE" id="PS51755"/>
    </source>
</evidence>
<dbReference type="Gene3D" id="1.10.10.10">
    <property type="entry name" value="Winged helix-like DNA-binding domain superfamily/Winged helix DNA-binding domain"/>
    <property type="match status" value="1"/>
</dbReference>
<feature type="DNA-binding region" description="OmpR/PhoB-type" evidence="7">
    <location>
        <begin position="131"/>
        <end position="230"/>
    </location>
</feature>
<dbReference type="Pfam" id="PF00072">
    <property type="entry name" value="Response_reg"/>
    <property type="match status" value="1"/>
</dbReference>
<keyword evidence="6" id="KW-0597">Phosphoprotein</keyword>
<dbReference type="CDD" id="cd00383">
    <property type="entry name" value="trans_reg_C"/>
    <property type="match status" value="1"/>
</dbReference>
<evidence type="ECO:0000313" key="10">
    <source>
        <dbReference type="EMBL" id="EEG74458.1"/>
    </source>
</evidence>
<dbReference type="EMBL" id="ABYI02000019">
    <property type="protein sequence ID" value="EEG74458.1"/>
    <property type="molecule type" value="Genomic_DNA"/>
</dbReference>
<dbReference type="InterPro" id="IPR001867">
    <property type="entry name" value="OmpR/PhoB-type_DNA-bd"/>
</dbReference>
<evidence type="ECO:0000256" key="7">
    <source>
        <dbReference type="PROSITE-ProRule" id="PRU01091"/>
    </source>
</evidence>
<dbReference type="PROSITE" id="PS51755">
    <property type="entry name" value="OMPR_PHOB"/>
    <property type="match status" value="1"/>
</dbReference>
<dbReference type="CDD" id="cd17620">
    <property type="entry name" value="REC_OmpR_KdpE-like"/>
    <property type="match status" value="1"/>
</dbReference>
<organism evidence="10 11">
    <name type="scientific">[Clostridium] hylemonae DSM 15053</name>
    <dbReference type="NCBI Taxonomy" id="553973"/>
    <lineage>
        <taxon>Bacteria</taxon>
        <taxon>Bacillati</taxon>
        <taxon>Bacillota</taxon>
        <taxon>Clostridia</taxon>
        <taxon>Lachnospirales</taxon>
        <taxon>Lachnospiraceae</taxon>
    </lineage>
</organism>
<evidence type="ECO:0000256" key="1">
    <source>
        <dbReference type="ARBA" id="ARBA00018672"/>
    </source>
</evidence>
<feature type="modified residue" description="4-aspartylphosphate" evidence="6">
    <location>
        <position position="55"/>
    </location>
</feature>
<dbReference type="GO" id="GO:0005829">
    <property type="term" value="C:cytosol"/>
    <property type="evidence" value="ECO:0007669"/>
    <property type="project" value="TreeGrafter"/>
</dbReference>
<reference evidence="10" key="2">
    <citation type="submission" date="2013-06" db="EMBL/GenBank/DDBJ databases">
        <title>Draft genome sequence of Clostridium hylemonae (DSM 15053).</title>
        <authorList>
            <person name="Sudarsanam P."/>
            <person name="Ley R."/>
            <person name="Guruge J."/>
            <person name="Turnbaugh P.J."/>
            <person name="Mahowald M."/>
            <person name="Liep D."/>
            <person name="Gordon J."/>
        </authorList>
    </citation>
    <scope>NUCLEOTIDE SEQUENCE</scope>
    <source>
        <strain evidence="10">DSM 15053</strain>
    </source>
</reference>
<dbReference type="Gene3D" id="3.40.50.2300">
    <property type="match status" value="1"/>
</dbReference>
<evidence type="ECO:0000259" key="8">
    <source>
        <dbReference type="PROSITE" id="PS50110"/>
    </source>
</evidence>
<dbReference type="Proteomes" id="UP000004893">
    <property type="component" value="Unassembled WGS sequence"/>
</dbReference>
<dbReference type="GO" id="GO:0006355">
    <property type="term" value="P:regulation of DNA-templated transcription"/>
    <property type="evidence" value="ECO:0007669"/>
    <property type="project" value="InterPro"/>
</dbReference>
<reference evidence="10" key="1">
    <citation type="submission" date="2009-02" db="EMBL/GenBank/DDBJ databases">
        <authorList>
            <person name="Fulton L."/>
            <person name="Clifton S."/>
            <person name="Fulton B."/>
            <person name="Xu J."/>
            <person name="Minx P."/>
            <person name="Pepin K.H."/>
            <person name="Johnson M."/>
            <person name="Bhonagiri V."/>
            <person name="Nash W.E."/>
            <person name="Mardis E.R."/>
            <person name="Wilson R.K."/>
        </authorList>
    </citation>
    <scope>NUCLEOTIDE SEQUENCE [LARGE SCALE GENOMIC DNA]</scope>
    <source>
        <strain evidence="10">DSM 15053</strain>
    </source>
</reference>
<feature type="domain" description="OmpR/PhoB-type" evidence="9">
    <location>
        <begin position="131"/>
        <end position="230"/>
    </location>
</feature>
<keyword evidence="11" id="KW-1185">Reference proteome</keyword>
<dbReference type="HOGENOM" id="CLU_000445_30_8_9"/>
<dbReference type="SUPFAM" id="SSF52172">
    <property type="entry name" value="CheY-like"/>
    <property type="match status" value="1"/>
</dbReference>
<dbReference type="InterPro" id="IPR001789">
    <property type="entry name" value="Sig_transdc_resp-reg_receiver"/>
</dbReference>
<keyword evidence="2" id="KW-0805">Transcription regulation</keyword>
<gene>
    <name evidence="10" type="ORF">CLOHYLEM_05119</name>
</gene>
<dbReference type="GO" id="GO:0000976">
    <property type="term" value="F:transcription cis-regulatory region binding"/>
    <property type="evidence" value="ECO:0007669"/>
    <property type="project" value="TreeGrafter"/>
</dbReference>
<dbReference type="InterPro" id="IPR039420">
    <property type="entry name" value="WalR-like"/>
</dbReference>
<evidence type="ECO:0000256" key="2">
    <source>
        <dbReference type="ARBA" id="ARBA00023015"/>
    </source>
</evidence>
<dbReference type="GO" id="GO:0032993">
    <property type="term" value="C:protein-DNA complex"/>
    <property type="evidence" value="ECO:0007669"/>
    <property type="project" value="TreeGrafter"/>
</dbReference>
<dbReference type="Gene3D" id="6.10.250.690">
    <property type="match status" value="1"/>
</dbReference>
<dbReference type="OrthoDB" id="9802426at2"/>
<proteinExistence type="predicted"/>
<sequence>MSENITILIVEDDKYILNFISMTLKKEGYGYYVARTVEEAQSLFYANRPDMILLDLGLPDGDGMEVIRNVREVSEIPIIVVSARQEEKEKIEALDAGADDYVTKPFYMGELMARVRVGMRKLGNIRAGETDTVFVKEELLVDYGKRKVTVGGEEVHLTPIEYKILLLLIANQGKVLTHNYIIREIWGYSGEIDAGNLRVFMATLRRKIEKDPADPRFILTEIGVGYRFCE</sequence>
<dbReference type="PANTHER" id="PTHR48111:SF50">
    <property type="entry name" value="KDP OPERON TRANSCRIPTIONAL REGULATORY PROTEIN KDPE"/>
    <property type="match status" value="1"/>
</dbReference>
<dbReference type="InterPro" id="IPR036388">
    <property type="entry name" value="WH-like_DNA-bd_sf"/>
</dbReference>
<keyword evidence="4" id="KW-0804">Transcription</keyword>
<dbReference type="SMART" id="SM00862">
    <property type="entry name" value="Trans_reg_C"/>
    <property type="match status" value="1"/>
</dbReference>
<keyword evidence="3 7" id="KW-0238">DNA-binding</keyword>
<name>C0BZ80_9FIRM</name>
<accession>C0BZ80</accession>
<comment type="function">
    <text evidence="5">May play the central regulatory role in sporulation. It may be an element of the effector pathway responsible for the activation of sporulation genes in response to nutritional stress. Spo0A may act in concert with spo0H (a sigma factor) to control the expression of some genes that are critical to the sporulation process.</text>
</comment>
<dbReference type="eggNOG" id="COG0745">
    <property type="taxonomic scope" value="Bacteria"/>
</dbReference>
<protein>
    <recommendedName>
        <fullName evidence="1">Stage 0 sporulation protein A homolog</fullName>
    </recommendedName>
</protein>